<evidence type="ECO:0000313" key="2">
    <source>
        <dbReference type="EMBL" id="MBP2290848.1"/>
    </source>
</evidence>
<dbReference type="RefSeq" id="WP_246500359.1">
    <property type="nucleotide sequence ID" value="NZ_JAGINP010000001.1"/>
</dbReference>
<proteinExistence type="predicted"/>
<protein>
    <submittedName>
        <fullName evidence="2">Uncharacterized protein</fullName>
    </submittedName>
</protein>
<dbReference type="EMBL" id="JAGINP010000001">
    <property type="protein sequence ID" value="MBP2290848.1"/>
    <property type="molecule type" value="Genomic_DNA"/>
</dbReference>
<name>A0ABS4SE49_9PROT</name>
<organism evidence="2 3">
    <name type="scientific">Azospirillum rugosum</name>
    <dbReference type="NCBI Taxonomy" id="416170"/>
    <lineage>
        <taxon>Bacteria</taxon>
        <taxon>Pseudomonadati</taxon>
        <taxon>Pseudomonadota</taxon>
        <taxon>Alphaproteobacteria</taxon>
        <taxon>Rhodospirillales</taxon>
        <taxon>Azospirillaceae</taxon>
        <taxon>Azospirillum</taxon>
    </lineage>
</organism>
<accession>A0ABS4SE49</accession>
<sequence>MSDEKSPELEDAMGLSRRCTETLIDLVEIKLSCLEVTDREDLKEKELLMRCVQELNAELRGENGAMAAFAAPKRRGRRPKHLQYQDLHVA</sequence>
<comment type="caution">
    <text evidence="2">The sequence shown here is derived from an EMBL/GenBank/DDBJ whole genome shotgun (WGS) entry which is preliminary data.</text>
</comment>
<feature type="region of interest" description="Disordered" evidence="1">
    <location>
        <begin position="70"/>
        <end position="90"/>
    </location>
</feature>
<keyword evidence="3" id="KW-1185">Reference proteome</keyword>
<evidence type="ECO:0000313" key="3">
    <source>
        <dbReference type="Proteomes" id="UP000781958"/>
    </source>
</evidence>
<evidence type="ECO:0000256" key="1">
    <source>
        <dbReference type="SAM" id="MobiDB-lite"/>
    </source>
</evidence>
<reference evidence="2 3" key="1">
    <citation type="submission" date="2021-03" db="EMBL/GenBank/DDBJ databases">
        <title>Genomic Encyclopedia of Type Strains, Phase III (KMG-III): the genomes of soil and plant-associated and newly described type strains.</title>
        <authorList>
            <person name="Whitman W."/>
        </authorList>
    </citation>
    <scope>NUCLEOTIDE SEQUENCE [LARGE SCALE GENOMIC DNA]</scope>
    <source>
        <strain evidence="2 3">IMMIB AFH-6</strain>
    </source>
</reference>
<gene>
    <name evidence="2" type="ORF">J2851_000585</name>
</gene>
<feature type="compositionally biased region" description="Basic residues" evidence="1">
    <location>
        <begin position="72"/>
        <end position="81"/>
    </location>
</feature>
<dbReference type="Proteomes" id="UP000781958">
    <property type="component" value="Unassembled WGS sequence"/>
</dbReference>